<evidence type="ECO:0000256" key="5">
    <source>
        <dbReference type="ARBA" id="ARBA00008391"/>
    </source>
</evidence>
<dbReference type="Pfam" id="PF00156">
    <property type="entry name" value="Pribosyltran"/>
    <property type="match status" value="1"/>
</dbReference>
<dbReference type="GO" id="GO:0006178">
    <property type="term" value="P:guanine salvage"/>
    <property type="evidence" value="ECO:0007669"/>
    <property type="project" value="TreeGrafter"/>
</dbReference>
<keyword evidence="10 15" id="KW-0660">Purine salvage</keyword>
<comment type="pathway">
    <text evidence="4">Purine metabolism; GMP biosynthesis via salvage pathway; GMP from guanine: step 1/1.</text>
</comment>
<dbReference type="GO" id="GO:0046100">
    <property type="term" value="P:hypoxanthine metabolic process"/>
    <property type="evidence" value="ECO:0007669"/>
    <property type="project" value="TreeGrafter"/>
</dbReference>
<accession>A0A0A8BB44</accession>
<evidence type="ECO:0000256" key="7">
    <source>
        <dbReference type="ARBA" id="ARBA00022676"/>
    </source>
</evidence>
<keyword evidence="7 15" id="KW-0328">Glycosyltransferase</keyword>
<keyword evidence="12 15" id="KW-0460">Magnesium</keyword>
<comment type="subcellular location">
    <subcellularLocation>
        <location evidence="2 15">Cytoplasm</location>
    </subcellularLocation>
</comment>
<dbReference type="Proteomes" id="UP000031121">
    <property type="component" value="Chromosome"/>
</dbReference>
<dbReference type="AlphaFoldDB" id="A0A0A8BB44"/>
<dbReference type="GO" id="GO:0004422">
    <property type="term" value="F:hypoxanthine phosphoribosyltransferase activity"/>
    <property type="evidence" value="ECO:0007669"/>
    <property type="project" value="InterPro"/>
</dbReference>
<dbReference type="HOGENOM" id="CLU_073615_0_0_11"/>
<dbReference type="PANTHER" id="PTHR43340:SF1">
    <property type="entry name" value="HYPOXANTHINE PHOSPHORIBOSYLTRANSFERASE"/>
    <property type="match status" value="1"/>
</dbReference>
<name>A0A0A8BB44_9ACTN</name>
<dbReference type="GO" id="GO:0032263">
    <property type="term" value="P:GMP salvage"/>
    <property type="evidence" value="ECO:0007669"/>
    <property type="project" value="TreeGrafter"/>
</dbReference>
<dbReference type="GO" id="GO:0000166">
    <property type="term" value="F:nucleotide binding"/>
    <property type="evidence" value="ECO:0007669"/>
    <property type="project" value="UniProtKB-KW"/>
</dbReference>
<evidence type="ECO:0000256" key="15">
    <source>
        <dbReference type="RuleBase" id="RU364099"/>
    </source>
</evidence>
<keyword evidence="11 15" id="KW-0547">Nucleotide-binding</keyword>
<sequence length="186" mass="20651">MSSVDQDVEEILYTEDEIKQRVAEIGAALTEEYAERAARGEEIVLISVLRGAAIFMADLAREIKLPVEMDYMAISSYGSGTKSSGVVRILKDLSSEISGKHVIVAEDILDSGLTLTYLLKNLASREPLSIEVATLLRKNTKAQAKIDCKHVGFECPDRFIVGYGLDYAEKYRNLPYIGVLKPEIYQ</sequence>
<evidence type="ECO:0000256" key="9">
    <source>
        <dbReference type="ARBA" id="ARBA00022723"/>
    </source>
</evidence>
<keyword evidence="8 15" id="KW-0808">Transferase</keyword>
<dbReference type="GO" id="GO:0032264">
    <property type="term" value="P:IMP salvage"/>
    <property type="evidence" value="ECO:0007669"/>
    <property type="project" value="UniProtKB-UniPathway"/>
</dbReference>
<dbReference type="SUPFAM" id="SSF53271">
    <property type="entry name" value="PRTase-like"/>
    <property type="match status" value="1"/>
</dbReference>
<dbReference type="GO" id="GO:0052657">
    <property type="term" value="F:guanine phosphoribosyltransferase activity"/>
    <property type="evidence" value="ECO:0007669"/>
    <property type="project" value="UniProtKB-ARBA"/>
</dbReference>
<proteinExistence type="inferred from homology"/>
<dbReference type="GO" id="GO:0006166">
    <property type="term" value="P:purine ribonucleoside salvage"/>
    <property type="evidence" value="ECO:0007669"/>
    <property type="project" value="UniProtKB-KW"/>
</dbReference>
<keyword evidence="6 15" id="KW-0963">Cytoplasm</keyword>
<keyword evidence="9 15" id="KW-0479">Metal-binding</keyword>
<evidence type="ECO:0000256" key="13">
    <source>
        <dbReference type="ARBA" id="ARBA00048811"/>
    </source>
</evidence>
<dbReference type="UniPathway" id="UPA00591">
    <property type="reaction ID" value="UER00648"/>
</dbReference>
<reference evidence="18" key="1">
    <citation type="submission" date="2014-08" db="EMBL/GenBank/DDBJ databases">
        <title>Coriobacteriaceae sp. complete genome.</title>
        <authorList>
            <person name="Looft T."/>
            <person name="Bayles D.O."/>
            <person name="Stanton T.B."/>
        </authorList>
    </citation>
    <scope>NUCLEOTIDE SEQUENCE [LARGE SCALE GENOMIC DNA]</scope>
    <source>
        <strain evidence="18">68-1-3</strain>
    </source>
</reference>
<dbReference type="InterPro" id="IPR005904">
    <property type="entry name" value="Hxn_phspho_trans"/>
</dbReference>
<dbReference type="InterPro" id="IPR000836">
    <property type="entry name" value="PRTase_dom"/>
</dbReference>
<keyword evidence="18" id="KW-1185">Reference proteome</keyword>
<evidence type="ECO:0000256" key="3">
    <source>
        <dbReference type="ARBA" id="ARBA00004669"/>
    </source>
</evidence>
<evidence type="ECO:0000256" key="2">
    <source>
        <dbReference type="ARBA" id="ARBA00004496"/>
    </source>
</evidence>
<dbReference type="CDD" id="cd06223">
    <property type="entry name" value="PRTases_typeI"/>
    <property type="match status" value="1"/>
</dbReference>
<evidence type="ECO:0000313" key="18">
    <source>
        <dbReference type="Proteomes" id="UP000031121"/>
    </source>
</evidence>
<dbReference type="GO" id="GO:0000287">
    <property type="term" value="F:magnesium ion binding"/>
    <property type="evidence" value="ECO:0007669"/>
    <property type="project" value="TreeGrafter"/>
</dbReference>
<reference evidence="17 18" key="2">
    <citation type="journal article" date="2015" name="Genome Announc.">
        <title>Complete Genome Sequence of Coriobacteriaceae Strain 68-1-3, a Novel Mucus-Degrading Isolate from the Swine Intestinal Tract.</title>
        <authorList>
            <person name="Looft T."/>
            <person name="Bayles D.O."/>
            <person name="Alt D.P."/>
            <person name="Stanton T.B."/>
        </authorList>
    </citation>
    <scope>NUCLEOTIDE SEQUENCE [LARGE SCALE GENOMIC DNA]</scope>
    <source>
        <strain evidence="17 18">68-1-3</strain>
    </source>
</reference>
<evidence type="ECO:0000313" key="17">
    <source>
        <dbReference type="EMBL" id="AJC12407.1"/>
    </source>
</evidence>
<protein>
    <recommendedName>
        <fullName evidence="15">Hypoxanthine phosphoribosyltransferase</fullName>
        <ecNumber evidence="15">2.4.2.8</ecNumber>
    </recommendedName>
</protein>
<evidence type="ECO:0000256" key="8">
    <source>
        <dbReference type="ARBA" id="ARBA00022679"/>
    </source>
</evidence>
<dbReference type="EMBL" id="CP009302">
    <property type="protein sequence ID" value="AJC12407.1"/>
    <property type="molecule type" value="Genomic_DNA"/>
</dbReference>
<comment type="catalytic activity">
    <reaction evidence="13">
        <text>GMP + diphosphate = guanine + 5-phospho-alpha-D-ribose 1-diphosphate</text>
        <dbReference type="Rhea" id="RHEA:25424"/>
        <dbReference type="ChEBI" id="CHEBI:16235"/>
        <dbReference type="ChEBI" id="CHEBI:33019"/>
        <dbReference type="ChEBI" id="CHEBI:58017"/>
        <dbReference type="ChEBI" id="CHEBI:58115"/>
        <dbReference type="EC" id="2.4.2.8"/>
    </reaction>
    <physiologicalReaction direction="right-to-left" evidence="13">
        <dbReference type="Rhea" id="RHEA:25426"/>
    </physiologicalReaction>
</comment>
<dbReference type="NCBIfam" id="TIGR01203">
    <property type="entry name" value="HGPRTase"/>
    <property type="match status" value="1"/>
</dbReference>
<feature type="domain" description="Phosphoribosyltransferase" evidence="16">
    <location>
        <begin position="17"/>
        <end position="167"/>
    </location>
</feature>
<dbReference type="RefSeq" id="WP_039689688.1">
    <property type="nucleotide sequence ID" value="NZ_CP009302.1"/>
</dbReference>
<dbReference type="FunFam" id="3.40.50.2020:FF:000006">
    <property type="entry name" value="Hypoxanthine phosphoribosyltransferase"/>
    <property type="match status" value="1"/>
</dbReference>
<dbReference type="InterPro" id="IPR029057">
    <property type="entry name" value="PRTase-like"/>
</dbReference>
<dbReference type="STRING" id="1531429.JI75_06785"/>
<gene>
    <name evidence="17" type="ORF">JI75_06785</name>
</gene>
<comment type="cofactor">
    <cofactor evidence="1 15">
        <name>Mg(2+)</name>
        <dbReference type="ChEBI" id="CHEBI:18420"/>
    </cofactor>
</comment>
<dbReference type="Gene3D" id="3.40.50.2020">
    <property type="match status" value="1"/>
</dbReference>
<comment type="similarity">
    <text evidence="5 15">Belongs to the purine/pyrimidine phosphoribosyltransferase family.</text>
</comment>
<organism evidence="17 18">
    <name type="scientific">Berryella intestinalis</name>
    <dbReference type="NCBI Taxonomy" id="1531429"/>
    <lineage>
        <taxon>Bacteria</taxon>
        <taxon>Bacillati</taxon>
        <taxon>Actinomycetota</taxon>
        <taxon>Coriobacteriia</taxon>
        <taxon>Eggerthellales</taxon>
        <taxon>Eggerthellaceae</taxon>
        <taxon>Berryella</taxon>
    </lineage>
</organism>
<evidence type="ECO:0000256" key="1">
    <source>
        <dbReference type="ARBA" id="ARBA00001946"/>
    </source>
</evidence>
<dbReference type="GO" id="GO:0005829">
    <property type="term" value="C:cytosol"/>
    <property type="evidence" value="ECO:0007669"/>
    <property type="project" value="TreeGrafter"/>
</dbReference>
<evidence type="ECO:0000256" key="6">
    <source>
        <dbReference type="ARBA" id="ARBA00022490"/>
    </source>
</evidence>
<comment type="catalytic activity">
    <reaction evidence="14">
        <text>IMP + diphosphate = hypoxanthine + 5-phospho-alpha-D-ribose 1-diphosphate</text>
        <dbReference type="Rhea" id="RHEA:17973"/>
        <dbReference type="ChEBI" id="CHEBI:17368"/>
        <dbReference type="ChEBI" id="CHEBI:33019"/>
        <dbReference type="ChEBI" id="CHEBI:58017"/>
        <dbReference type="ChEBI" id="CHEBI:58053"/>
        <dbReference type="EC" id="2.4.2.8"/>
    </reaction>
    <physiologicalReaction direction="right-to-left" evidence="14">
        <dbReference type="Rhea" id="RHEA:17975"/>
    </physiologicalReaction>
</comment>
<evidence type="ECO:0000256" key="10">
    <source>
        <dbReference type="ARBA" id="ARBA00022726"/>
    </source>
</evidence>
<evidence type="ECO:0000259" key="16">
    <source>
        <dbReference type="Pfam" id="PF00156"/>
    </source>
</evidence>
<evidence type="ECO:0000256" key="4">
    <source>
        <dbReference type="ARBA" id="ARBA00004676"/>
    </source>
</evidence>
<evidence type="ECO:0000256" key="11">
    <source>
        <dbReference type="ARBA" id="ARBA00022741"/>
    </source>
</evidence>
<dbReference type="EC" id="2.4.2.8" evidence="15"/>
<evidence type="ECO:0000256" key="14">
    <source>
        <dbReference type="ARBA" id="ARBA00049402"/>
    </source>
</evidence>
<dbReference type="KEGG" id="cbac:JI75_06785"/>
<comment type="pathway">
    <text evidence="3 15">Purine metabolism; IMP biosynthesis via salvage pathway; IMP from hypoxanthine: step 1/1.</text>
</comment>
<dbReference type="PANTHER" id="PTHR43340">
    <property type="entry name" value="HYPOXANTHINE-GUANINE PHOSPHORIBOSYLTRANSFERASE"/>
    <property type="match status" value="1"/>
</dbReference>
<evidence type="ECO:0000256" key="12">
    <source>
        <dbReference type="ARBA" id="ARBA00022842"/>
    </source>
</evidence>
<dbReference type="InterPro" id="IPR050408">
    <property type="entry name" value="HGPRT"/>
</dbReference>